<dbReference type="Proteomes" id="UP000078070">
    <property type="component" value="Chromosome"/>
</dbReference>
<protein>
    <submittedName>
        <fullName evidence="1">Uncharacterized protein</fullName>
    </submittedName>
</protein>
<reference evidence="1 2" key="2">
    <citation type="journal article" date="2018" name="Int. J. Syst. Evol. Microbiol.">
        <title>Marinobacterium aestuarii sp. nov., a benzene-degrading marine bacterium isolated from estuary sediment.</title>
        <authorList>
            <person name="Bae S.S."/>
            <person name="Jung J."/>
            <person name="Chung D."/>
            <person name="Baek K."/>
        </authorList>
    </citation>
    <scope>NUCLEOTIDE SEQUENCE [LARGE SCALE GENOMIC DNA]</scope>
    <source>
        <strain evidence="1 2">ST58-10</strain>
    </source>
</reference>
<name>A0A1A9EWA8_9GAMM</name>
<gene>
    <name evidence="1" type="ORF">A8C75_06435</name>
</gene>
<proteinExistence type="predicted"/>
<dbReference type="RefSeq" id="WP_067379660.1">
    <property type="nucleotide sequence ID" value="NZ_CP015839.1"/>
</dbReference>
<organism evidence="1 2">
    <name type="scientific">Marinobacterium aestuarii</name>
    <dbReference type="NCBI Taxonomy" id="1821621"/>
    <lineage>
        <taxon>Bacteria</taxon>
        <taxon>Pseudomonadati</taxon>
        <taxon>Pseudomonadota</taxon>
        <taxon>Gammaproteobacteria</taxon>
        <taxon>Oceanospirillales</taxon>
        <taxon>Oceanospirillaceae</taxon>
        <taxon>Marinobacterium</taxon>
    </lineage>
</organism>
<keyword evidence="2" id="KW-1185">Reference proteome</keyword>
<evidence type="ECO:0000313" key="2">
    <source>
        <dbReference type="Proteomes" id="UP000078070"/>
    </source>
</evidence>
<accession>A0A1A9EWA8</accession>
<dbReference type="AlphaFoldDB" id="A0A1A9EWA8"/>
<dbReference type="KEGG" id="mars:A8C75_06435"/>
<evidence type="ECO:0000313" key="1">
    <source>
        <dbReference type="EMBL" id="ANG62165.1"/>
    </source>
</evidence>
<sequence length="288" mass="32143">MRLTFFQRLLDQLHGRVALINHTGSLLLVSTLAERQFALVPGMQVEVLHREGDHVLIRQPVTQQLHSALAIRWLKFEFLLFQHQPDAVVDMQATRVPEPQRGLVEFCSSPAVQASLEPQQLKQLQQLLQLEAQPDAPKVLLAADLRGGAVDPLMLIERAFGPALEGVDEFFLQAPSALGTLYGETELLASALRSLVVELVSQHRSSRLLVRLHQSESELLITVQDIGDLQLPRMTRLSTDDVWSEPVMRSPDACAVIERHGGHLRMRGDMAQGRVTFSLPIAVKNVFN</sequence>
<dbReference type="EMBL" id="CP015839">
    <property type="protein sequence ID" value="ANG62165.1"/>
    <property type="molecule type" value="Genomic_DNA"/>
</dbReference>
<reference evidence="2" key="1">
    <citation type="submission" date="2016-05" db="EMBL/GenBank/DDBJ databases">
        <authorList>
            <person name="Baek K."/>
            <person name="Yang S.-J."/>
        </authorList>
    </citation>
    <scope>NUCLEOTIDE SEQUENCE [LARGE SCALE GENOMIC DNA]</scope>
    <source>
        <strain evidence="2">ST58-10</strain>
    </source>
</reference>
<dbReference type="OrthoDB" id="6086665at2"/>